<dbReference type="Pfam" id="PF00190">
    <property type="entry name" value="Cupin_1"/>
    <property type="match status" value="1"/>
</dbReference>
<dbReference type="PANTHER" id="PTHR36448:SF2">
    <property type="entry name" value="CUPIN TYPE-1 DOMAIN-CONTAINING PROTEIN"/>
    <property type="match status" value="1"/>
</dbReference>
<sequence length="180" mass="19498">MPDKQTPAPAETISIRRLSYPRGDHVPNNDRFPAVLARNALGGARDDAVVRRLMEGNRWAGTWTWRVFDYHHFHPDCFEALAVARGSARLMLGGPQGEEVEVKAGDVAILPPGFGHCQLSPSGDFAICGAYPPGQEDYSVIRAEEGYDDAMLRQIAGVPVPESDPVWGGAGPLLTALRHG</sequence>
<dbReference type="CDD" id="cd02219">
    <property type="entry name" value="cupin_YjlB-like"/>
    <property type="match status" value="1"/>
</dbReference>
<protein>
    <submittedName>
        <fullName evidence="2">Cupin domain-containing protein</fullName>
    </submittedName>
</protein>
<feature type="domain" description="Cupin type-1" evidence="1">
    <location>
        <begin position="72"/>
        <end position="126"/>
    </location>
</feature>
<evidence type="ECO:0000259" key="1">
    <source>
        <dbReference type="Pfam" id="PF00190"/>
    </source>
</evidence>
<keyword evidence="3" id="KW-1185">Reference proteome</keyword>
<dbReference type="PIRSF" id="PIRSF019307">
    <property type="entry name" value="UCP019307"/>
    <property type="match status" value="1"/>
</dbReference>
<dbReference type="RefSeq" id="WP_367952959.1">
    <property type="nucleotide sequence ID" value="NZ_JBDPGJ010000001.1"/>
</dbReference>
<dbReference type="InterPro" id="IPR011051">
    <property type="entry name" value="RmlC_Cupin_sf"/>
</dbReference>
<dbReference type="EMBL" id="JBDPGJ010000001">
    <property type="protein sequence ID" value="MEX0405107.1"/>
    <property type="molecule type" value="Genomic_DNA"/>
</dbReference>
<evidence type="ECO:0000313" key="2">
    <source>
        <dbReference type="EMBL" id="MEX0405107.1"/>
    </source>
</evidence>
<dbReference type="Proteomes" id="UP001556692">
    <property type="component" value="Unassembled WGS sequence"/>
</dbReference>
<dbReference type="InterPro" id="IPR014710">
    <property type="entry name" value="RmlC-like_jellyroll"/>
</dbReference>
<evidence type="ECO:0000313" key="3">
    <source>
        <dbReference type="Proteomes" id="UP001556692"/>
    </source>
</evidence>
<dbReference type="InterPro" id="IPR047121">
    <property type="entry name" value="YjiB-like"/>
</dbReference>
<name>A0ABV3SEB9_9HYPH</name>
<gene>
    <name evidence="2" type="ORF">ABGN05_05455</name>
</gene>
<comment type="caution">
    <text evidence="2">The sequence shown here is derived from an EMBL/GenBank/DDBJ whole genome shotgun (WGS) entry which is preliminary data.</text>
</comment>
<dbReference type="SUPFAM" id="SSF51182">
    <property type="entry name" value="RmlC-like cupins"/>
    <property type="match status" value="1"/>
</dbReference>
<reference evidence="2 3" key="1">
    <citation type="submission" date="2024-05" db="EMBL/GenBank/DDBJ databases">
        <authorList>
            <person name="Jiang F."/>
        </authorList>
    </citation>
    <scope>NUCLEOTIDE SEQUENCE [LARGE SCALE GENOMIC DNA]</scope>
    <source>
        <strain evidence="2 3">LZ166</strain>
    </source>
</reference>
<accession>A0ABV3SEB9</accession>
<dbReference type="InterPro" id="IPR006045">
    <property type="entry name" value="Cupin_1"/>
</dbReference>
<dbReference type="InterPro" id="IPR014500">
    <property type="entry name" value="UCP019307_cupin"/>
</dbReference>
<dbReference type="PANTHER" id="PTHR36448">
    <property type="entry name" value="BLR7373 PROTEIN"/>
    <property type="match status" value="1"/>
</dbReference>
<dbReference type="Gene3D" id="2.60.120.10">
    <property type="entry name" value="Jelly Rolls"/>
    <property type="match status" value="1"/>
</dbReference>
<proteinExistence type="predicted"/>
<organism evidence="2 3">
    <name type="scientific">Aquibium pacificus</name>
    <dbReference type="NCBI Taxonomy" id="3153579"/>
    <lineage>
        <taxon>Bacteria</taxon>
        <taxon>Pseudomonadati</taxon>
        <taxon>Pseudomonadota</taxon>
        <taxon>Alphaproteobacteria</taxon>
        <taxon>Hyphomicrobiales</taxon>
        <taxon>Phyllobacteriaceae</taxon>
        <taxon>Aquibium</taxon>
    </lineage>
</organism>